<reference evidence="3 4" key="1">
    <citation type="submission" date="2018-06" db="EMBL/GenBank/DDBJ databases">
        <title>Pedobacter endophyticus sp. nov., an endophytic bacterium isolated from a leaf of Triticum aestivum.</title>
        <authorList>
            <person name="Zhang L."/>
        </authorList>
    </citation>
    <scope>NUCLEOTIDE SEQUENCE [LARGE SCALE GENOMIC DNA]</scope>
    <source>
        <strain evidence="3 4">CM134L-2</strain>
    </source>
</reference>
<dbReference type="SUPFAM" id="SSF53187">
    <property type="entry name" value="Zn-dependent exopeptidases"/>
    <property type="match status" value="1"/>
</dbReference>
<keyword evidence="4" id="KW-1185">Reference proteome</keyword>
<dbReference type="PANTHER" id="PTHR12147:SF26">
    <property type="entry name" value="PEPTIDASE M28 DOMAIN-CONTAINING PROTEIN"/>
    <property type="match status" value="1"/>
</dbReference>
<dbReference type="Gene3D" id="3.40.630.10">
    <property type="entry name" value="Zn peptidases"/>
    <property type="match status" value="1"/>
</dbReference>
<dbReference type="GO" id="GO:0008235">
    <property type="term" value="F:metalloexopeptidase activity"/>
    <property type="evidence" value="ECO:0007669"/>
    <property type="project" value="InterPro"/>
</dbReference>
<dbReference type="InterPro" id="IPR045175">
    <property type="entry name" value="M28_fam"/>
</dbReference>
<feature type="domain" description="Peptidase M28" evidence="2">
    <location>
        <begin position="183"/>
        <end position="374"/>
    </location>
</feature>
<protein>
    <submittedName>
        <fullName evidence="3">M28 family peptidase</fullName>
    </submittedName>
</protein>
<dbReference type="InterPro" id="IPR007484">
    <property type="entry name" value="Peptidase_M28"/>
</dbReference>
<dbReference type="Pfam" id="PF04389">
    <property type="entry name" value="Peptidase_M28"/>
    <property type="match status" value="1"/>
</dbReference>
<evidence type="ECO:0000256" key="1">
    <source>
        <dbReference type="SAM" id="SignalP"/>
    </source>
</evidence>
<evidence type="ECO:0000313" key="3">
    <source>
        <dbReference type="EMBL" id="RWU07756.1"/>
    </source>
</evidence>
<sequence length="382" mass="41806">MSRILLFAILSLGCLQSFAQDLNYAKKTISTLTSKKYWGRGYTNNGMGKAADFIENEFKKFGLSPLSGNSYKQFFSFPVNTFPSNMSLKLNGKTLIPGKDFIVHQASKGTTASDSLIQKDSTTYLSKSGQIAISLQPKLTWSVSQQALDYTIVEVNKNSVSLPLSHIELNMTNELVPNFTAANVGAIIKGTTKPDSILVFTAHYDHLGGMGSKTFFPGANDNASGVAMLLDLAKYYAVHPPKYSVAFICFAAEEAGLLGSKYFTENPLIPLKNIRFLWNLDLVGTGETGATVVNATIHAQEFALLNKINNEKQLLAKINARGKAANSDHYFFTEKGVPAFFLYTQGGIAAYHDVDDKAETLPLTAYENLFKLFVDFSTAITN</sequence>
<evidence type="ECO:0000259" key="2">
    <source>
        <dbReference type="Pfam" id="PF04389"/>
    </source>
</evidence>
<proteinExistence type="predicted"/>
<dbReference type="RefSeq" id="WP_113647666.1">
    <property type="nucleotide sequence ID" value="NZ_QMHN01000003.1"/>
</dbReference>
<name>A0A3S3PZ84_9SPHI</name>
<dbReference type="OrthoDB" id="9764939at2"/>
<evidence type="ECO:0000313" key="4">
    <source>
        <dbReference type="Proteomes" id="UP000284120"/>
    </source>
</evidence>
<dbReference type="Proteomes" id="UP000284120">
    <property type="component" value="Unassembled WGS sequence"/>
</dbReference>
<dbReference type="EMBL" id="SAYW01000003">
    <property type="protein sequence ID" value="RWU07756.1"/>
    <property type="molecule type" value="Genomic_DNA"/>
</dbReference>
<organism evidence="3 4">
    <name type="scientific">Pedobacter chitinilyticus</name>
    <dbReference type="NCBI Taxonomy" id="2233776"/>
    <lineage>
        <taxon>Bacteria</taxon>
        <taxon>Pseudomonadati</taxon>
        <taxon>Bacteroidota</taxon>
        <taxon>Sphingobacteriia</taxon>
        <taxon>Sphingobacteriales</taxon>
        <taxon>Sphingobacteriaceae</taxon>
        <taxon>Pedobacter</taxon>
    </lineage>
</organism>
<feature type="chain" id="PRO_5018790545" evidence="1">
    <location>
        <begin position="20"/>
        <end position="382"/>
    </location>
</feature>
<keyword evidence="1" id="KW-0732">Signal</keyword>
<comment type="caution">
    <text evidence="3">The sequence shown here is derived from an EMBL/GenBank/DDBJ whole genome shotgun (WGS) entry which is preliminary data.</text>
</comment>
<dbReference type="PANTHER" id="PTHR12147">
    <property type="entry name" value="METALLOPEPTIDASE M28 FAMILY MEMBER"/>
    <property type="match status" value="1"/>
</dbReference>
<accession>A0A3S3PZ84</accession>
<feature type="signal peptide" evidence="1">
    <location>
        <begin position="1"/>
        <end position="19"/>
    </location>
</feature>
<dbReference type="AlphaFoldDB" id="A0A3S3PZ84"/>
<gene>
    <name evidence="3" type="ORF">DPV69_12315</name>
</gene>
<dbReference type="GO" id="GO:0006508">
    <property type="term" value="P:proteolysis"/>
    <property type="evidence" value="ECO:0007669"/>
    <property type="project" value="InterPro"/>
</dbReference>